<evidence type="ECO:0000256" key="3">
    <source>
        <dbReference type="ARBA" id="ARBA00022679"/>
    </source>
</evidence>
<comment type="similarity">
    <text evidence="9">Belongs to the MntA antitoxin family.</text>
</comment>
<name>A0A095Z0J4_9BURK</name>
<evidence type="ECO:0000256" key="6">
    <source>
        <dbReference type="ARBA" id="ARBA00022741"/>
    </source>
</evidence>
<feature type="domain" description="Polymerase nucleotidyl transferase" evidence="10">
    <location>
        <begin position="20"/>
        <end position="95"/>
    </location>
</feature>
<evidence type="ECO:0000313" key="12">
    <source>
        <dbReference type="Proteomes" id="UP000029629"/>
    </source>
</evidence>
<evidence type="ECO:0000256" key="9">
    <source>
        <dbReference type="ARBA" id="ARBA00038276"/>
    </source>
</evidence>
<evidence type="ECO:0000259" key="10">
    <source>
        <dbReference type="Pfam" id="PF01909"/>
    </source>
</evidence>
<comment type="caution">
    <text evidence="11">The sequence shown here is derived from an EMBL/GenBank/DDBJ whole genome shotgun (WGS) entry which is preliminary data.</text>
</comment>
<dbReference type="OrthoDB" id="561385at2"/>
<dbReference type="InterPro" id="IPR043519">
    <property type="entry name" value="NT_sf"/>
</dbReference>
<keyword evidence="2" id="KW-1277">Toxin-antitoxin system</keyword>
<keyword evidence="7" id="KW-0067">ATP-binding</keyword>
<keyword evidence="3" id="KW-0808">Transferase</keyword>
<comment type="cofactor">
    <cofactor evidence="1">
        <name>Mg(2+)</name>
        <dbReference type="ChEBI" id="CHEBI:18420"/>
    </cofactor>
</comment>
<evidence type="ECO:0000256" key="1">
    <source>
        <dbReference type="ARBA" id="ARBA00001946"/>
    </source>
</evidence>
<keyword evidence="12" id="KW-1185">Reference proteome</keyword>
<dbReference type="PANTHER" id="PTHR33571:SF12">
    <property type="entry name" value="BSL3053 PROTEIN"/>
    <property type="match status" value="1"/>
</dbReference>
<keyword evidence="4" id="KW-0548">Nucleotidyltransferase</keyword>
<dbReference type="GeneID" id="93428242"/>
<keyword evidence="8" id="KW-0460">Magnesium</keyword>
<proteinExistence type="inferred from homology"/>
<accession>A0A095Z0J4</accession>
<sequence>MRPSELIQLKRHEIYSILDKYKTLDNLRVFGSVAKGTDNEDSDIDFLIDAHKGTTLLDLGGFQDELQTLLGVKVDLLTSKDISKHFVEVVLKEAIPL</sequence>
<dbReference type="GO" id="GO:0005524">
    <property type="term" value="F:ATP binding"/>
    <property type="evidence" value="ECO:0007669"/>
    <property type="project" value="UniProtKB-KW"/>
</dbReference>
<gene>
    <name evidence="11" type="ORF">HMPREF2130_09530</name>
</gene>
<dbReference type="GO" id="GO:0016779">
    <property type="term" value="F:nucleotidyltransferase activity"/>
    <property type="evidence" value="ECO:0007669"/>
    <property type="project" value="UniProtKB-KW"/>
</dbReference>
<evidence type="ECO:0000256" key="5">
    <source>
        <dbReference type="ARBA" id="ARBA00022723"/>
    </source>
</evidence>
<evidence type="ECO:0000313" key="11">
    <source>
        <dbReference type="EMBL" id="KGF28153.1"/>
    </source>
</evidence>
<protein>
    <submittedName>
        <fullName evidence="11">DNA polymerase</fullName>
    </submittedName>
</protein>
<dbReference type="InterPro" id="IPR052038">
    <property type="entry name" value="Type-VII_TA_antitoxin"/>
</dbReference>
<keyword evidence="6" id="KW-0547">Nucleotide-binding</keyword>
<dbReference type="EMBL" id="JRNI01000057">
    <property type="protein sequence ID" value="KGF28153.1"/>
    <property type="molecule type" value="Genomic_DNA"/>
</dbReference>
<evidence type="ECO:0000256" key="4">
    <source>
        <dbReference type="ARBA" id="ARBA00022695"/>
    </source>
</evidence>
<organism evidence="11 12">
    <name type="scientific">Oligella urethralis DNF00040</name>
    <dbReference type="NCBI Taxonomy" id="1401065"/>
    <lineage>
        <taxon>Bacteria</taxon>
        <taxon>Pseudomonadati</taxon>
        <taxon>Pseudomonadota</taxon>
        <taxon>Betaproteobacteria</taxon>
        <taxon>Burkholderiales</taxon>
        <taxon>Alcaligenaceae</taxon>
        <taxon>Oligella</taxon>
    </lineage>
</organism>
<evidence type="ECO:0000256" key="7">
    <source>
        <dbReference type="ARBA" id="ARBA00022840"/>
    </source>
</evidence>
<evidence type="ECO:0000256" key="8">
    <source>
        <dbReference type="ARBA" id="ARBA00022842"/>
    </source>
</evidence>
<reference evidence="11 12" key="1">
    <citation type="submission" date="2014-07" db="EMBL/GenBank/DDBJ databases">
        <authorList>
            <person name="McCorrison J."/>
            <person name="Sanka R."/>
            <person name="Torralba M."/>
            <person name="Gillis M."/>
            <person name="Haft D.H."/>
            <person name="Methe B."/>
            <person name="Sutton G."/>
            <person name="Nelson K.E."/>
        </authorList>
    </citation>
    <scope>NUCLEOTIDE SEQUENCE [LARGE SCALE GENOMIC DNA]</scope>
    <source>
        <strain evidence="11 12">DNF00040</strain>
    </source>
</reference>
<dbReference type="SUPFAM" id="SSF81301">
    <property type="entry name" value="Nucleotidyltransferase"/>
    <property type="match status" value="1"/>
</dbReference>
<dbReference type="InterPro" id="IPR002934">
    <property type="entry name" value="Polymerase_NTP_transf_dom"/>
</dbReference>
<dbReference type="Gene3D" id="3.30.460.10">
    <property type="entry name" value="Beta Polymerase, domain 2"/>
    <property type="match status" value="1"/>
</dbReference>
<dbReference type="PANTHER" id="PTHR33571">
    <property type="entry name" value="SSL8005 PROTEIN"/>
    <property type="match status" value="1"/>
</dbReference>
<dbReference type="AlphaFoldDB" id="A0A095Z0J4"/>
<dbReference type="CDD" id="cd05403">
    <property type="entry name" value="NT_KNTase_like"/>
    <property type="match status" value="1"/>
</dbReference>
<dbReference type="Pfam" id="PF01909">
    <property type="entry name" value="NTP_transf_2"/>
    <property type="match status" value="1"/>
</dbReference>
<dbReference type="Proteomes" id="UP000029629">
    <property type="component" value="Unassembled WGS sequence"/>
</dbReference>
<evidence type="ECO:0000256" key="2">
    <source>
        <dbReference type="ARBA" id="ARBA00022649"/>
    </source>
</evidence>
<dbReference type="GO" id="GO:0046872">
    <property type="term" value="F:metal ion binding"/>
    <property type="evidence" value="ECO:0007669"/>
    <property type="project" value="UniProtKB-KW"/>
</dbReference>
<keyword evidence="5" id="KW-0479">Metal-binding</keyword>
<dbReference type="RefSeq" id="WP_018025967.1">
    <property type="nucleotide sequence ID" value="NZ_JRNI01000057.1"/>
</dbReference>
<dbReference type="eggNOG" id="COG1669">
    <property type="taxonomic scope" value="Bacteria"/>
</dbReference>